<keyword evidence="9 14" id="KW-0067">ATP-binding</keyword>
<comment type="catalytic activity">
    <reaction evidence="13">
        <text>L-seryl-[protein] + ATP = O-phospho-L-seryl-[protein] + ADP + H(+)</text>
        <dbReference type="Rhea" id="RHEA:17989"/>
        <dbReference type="Rhea" id="RHEA-COMP:9863"/>
        <dbReference type="Rhea" id="RHEA-COMP:11604"/>
        <dbReference type="ChEBI" id="CHEBI:15378"/>
        <dbReference type="ChEBI" id="CHEBI:29999"/>
        <dbReference type="ChEBI" id="CHEBI:30616"/>
        <dbReference type="ChEBI" id="CHEBI:83421"/>
        <dbReference type="ChEBI" id="CHEBI:456216"/>
        <dbReference type="EC" id="2.7.11.1"/>
    </reaction>
</comment>
<dbReference type="Gene3D" id="1.10.510.10">
    <property type="entry name" value="Transferase(Phosphotransferase) domain 1"/>
    <property type="match status" value="1"/>
</dbReference>
<evidence type="ECO:0000256" key="4">
    <source>
        <dbReference type="ARBA" id="ARBA00022553"/>
    </source>
</evidence>
<dbReference type="InterPro" id="IPR000719">
    <property type="entry name" value="Prot_kinase_dom"/>
</dbReference>
<comment type="subcellular location">
    <subcellularLocation>
        <location evidence="1">Membrane</location>
        <topology evidence="1">Single-pass membrane protein</topology>
    </subcellularLocation>
</comment>
<comment type="caution">
    <text evidence="17">The sequence shown here is derived from an EMBL/GenBank/DDBJ whole genome shotgun (WGS) entry which is preliminary data.</text>
</comment>
<feature type="binding site" evidence="14">
    <location>
        <position position="187"/>
    </location>
    <ligand>
        <name>ATP</name>
        <dbReference type="ChEBI" id="CHEBI:30616"/>
    </ligand>
</feature>
<evidence type="ECO:0000313" key="18">
    <source>
        <dbReference type="Proteomes" id="UP001187192"/>
    </source>
</evidence>
<dbReference type="InterPro" id="IPR052232">
    <property type="entry name" value="RLK_Ser/Thr-Kinase"/>
</dbReference>
<evidence type="ECO:0000256" key="15">
    <source>
        <dbReference type="SAM" id="Phobius"/>
    </source>
</evidence>
<dbReference type="SUPFAM" id="SSF56112">
    <property type="entry name" value="Protein kinase-like (PK-like)"/>
    <property type="match status" value="1"/>
</dbReference>
<dbReference type="PROSITE" id="PS00107">
    <property type="entry name" value="PROTEIN_KINASE_ATP"/>
    <property type="match status" value="1"/>
</dbReference>
<evidence type="ECO:0000256" key="1">
    <source>
        <dbReference type="ARBA" id="ARBA00004167"/>
    </source>
</evidence>
<organism evidence="17 18">
    <name type="scientific">Ficus carica</name>
    <name type="common">Common fig</name>
    <dbReference type="NCBI Taxonomy" id="3494"/>
    <lineage>
        <taxon>Eukaryota</taxon>
        <taxon>Viridiplantae</taxon>
        <taxon>Streptophyta</taxon>
        <taxon>Embryophyta</taxon>
        <taxon>Tracheophyta</taxon>
        <taxon>Spermatophyta</taxon>
        <taxon>Magnoliopsida</taxon>
        <taxon>eudicotyledons</taxon>
        <taxon>Gunneridae</taxon>
        <taxon>Pentapetalae</taxon>
        <taxon>rosids</taxon>
        <taxon>fabids</taxon>
        <taxon>Rosales</taxon>
        <taxon>Moraceae</taxon>
        <taxon>Ficeae</taxon>
        <taxon>Ficus</taxon>
    </lineage>
</organism>
<protein>
    <recommendedName>
        <fullName evidence="2">non-specific serine/threonine protein kinase</fullName>
        <ecNumber evidence="2">2.7.11.1</ecNumber>
    </recommendedName>
</protein>
<evidence type="ECO:0000256" key="13">
    <source>
        <dbReference type="ARBA" id="ARBA00048679"/>
    </source>
</evidence>
<keyword evidence="3" id="KW-0723">Serine/threonine-protein kinase</keyword>
<evidence type="ECO:0000256" key="10">
    <source>
        <dbReference type="ARBA" id="ARBA00022989"/>
    </source>
</evidence>
<dbReference type="InterPro" id="IPR011009">
    <property type="entry name" value="Kinase-like_dom_sf"/>
</dbReference>
<comment type="catalytic activity">
    <reaction evidence="12">
        <text>L-threonyl-[protein] + ATP = O-phospho-L-threonyl-[protein] + ADP + H(+)</text>
        <dbReference type="Rhea" id="RHEA:46608"/>
        <dbReference type="Rhea" id="RHEA-COMP:11060"/>
        <dbReference type="Rhea" id="RHEA-COMP:11605"/>
        <dbReference type="ChEBI" id="CHEBI:15378"/>
        <dbReference type="ChEBI" id="CHEBI:30013"/>
        <dbReference type="ChEBI" id="CHEBI:30616"/>
        <dbReference type="ChEBI" id="CHEBI:61977"/>
        <dbReference type="ChEBI" id="CHEBI:456216"/>
        <dbReference type="EC" id="2.7.11.1"/>
    </reaction>
</comment>
<dbReference type="Proteomes" id="UP001187192">
    <property type="component" value="Unassembled WGS sequence"/>
</dbReference>
<evidence type="ECO:0000256" key="6">
    <source>
        <dbReference type="ARBA" id="ARBA00022692"/>
    </source>
</evidence>
<sequence length="321" mass="36867">MNSVSKVLSFLRQKLTKPTPLYGVKLWILIALAFAFVTLILIIISLSYNLLRRRRKSYKPYESHLRFPETILSRFPYNNGYNRPSFIDRSLLLESEMMSSGSRHDYHRPVLSGQWSSRTGNHTTDVESAASVIYSPVIKDSWRKMFSLMEIEVATNGLALDNVIGNGDYGTVYYGVLFDGTRVAVKKLLINSCQAEEFIAQVESIGQVRHKNLVNLLGYCMEGPHRMLVYEYVDNRNLKYWLREYPKEFGRLTWRVRLNIIQGIAKGLAYLHEGIEEKILHGSLKSSNVLLDHQWNPKIADYGLARLFGPQWGIIIMEALG</sequence>
<evidence type="ECO:0000259" key="16">
    <source>
        <dbReference type="PROSITE" id="PS50011"/>
    </source>
</evidence>
<keyword evidence="8" id="KW-0418">Kinase</keyword>
<accession>A0AA88A2H9</accession>
<feature type="domain" description="Protein kinase" evidence="16">
    <location>
        <begin position="158"/>
        <end position="321"/>
    </location>
</feature>
<name>A0AA88A2H9_FICCA</name>
<keyword evidence="11 15" id="KW-0472">Membrane</keyword>
<dbReference type="AlphaFoldDB" id="A0AA88A2H9"/>
<dbReference type="GO" id="GO:0005524">
    <property type="term" value="F:ATP binding"/>
    <property type="evidence" value="ECO:0007669"/>
    <property type="project" value="UniProtKB-UniRule"/>
</dbReference>
<dbReference type="EC" id="2.7.11.1" evidence="2"/>
<dbReference type="FunFam" id="3.30.200.20:FF:000178">
    <property type="entry name" value="serine/threonine-protein kinase PBS1-like"/>
    <property type="match status" value="1"/>
</dbReference>
<keyword evidence="10 15" id="KW-1133">Transmembrane helix</keyword>
<dbReference type="PROSITE" id="PS50011">
    <property type="entry name" value="PROTEIN_KINASE_DOM"/>
    <property type="match status" value="1"/>
</dbReference>
<evidence type="ECO:0000256" key="2">
    <source>
        <dbReference type="ARBA" id="ARBA00012513"/>
    </source>
</evidence>
<proteinExistence type="predicted"/>
<evidence type="ECO:0000256" key="5">
    <source>
        <dbReference type="ARBA" id="ARBA00022679"/>
    </source>
</evidence>
<keyword evidence="7 14" id="KW-0547">Nucleotide-binding</keyword>
<dbReference type="GO" id="GO:0016020">
    <property type="term" value="C:membrane"/>
    <property type="evidence" value="ECO:0007669"/>
    <property type="project" value="UniProtKB-SubCell"/>
</dbReference>
<dbReference type="InterPro" id="IPR017441">
    <property type="entry name" value="Protein_kinase_ATP_BS"/>
</dbReference>
<dbReference type="Gene3D" id="3.30.200.20">
    <property type="entry name" value="Phosphorylase Kinase, domain 1"/>
    <property type="match status" value="1"/>
</dbReference>
<gene>
    <name evidence="17" type="ORF">TIFTF001_013726</name>
</gene>
<keyword evidence="4" id="KW-0597">Phosphoprotein</keyword>
<dbReference type="InterPro" id="IPR001245">
    <property type="entry name" value="Ser-Thr/Tyr_kinase_cat_dom"/>
</dbReference>
<keyword evidence="5" id="KW-0808">Transferase</keyword>
<keyword evidence="18" id="KW-1185">Reference proteome</keyword>
<evidence type="ECO:0000256" key="7">
    <source>
        <dbReference type="ARBA" id="ARBA00022741"/>
    </source>
</evidence>
<dbReference type="EMBL" id="BTGU01000018">
    <property type="protein sequence ID" value="GMN44539.1"/>
    <property type="molecule type" value="Genomic_DNA"/>
</dbReference>
<reference evidence="17" key="1">
    <citation type="submission" date="2023-07" db="EMBL/GenBank/DDBJ databases">
        <title>draft genome sequence of fig (Ficus carica).</title>
        <authorList>
            <person name="Takahashi T."/>
            <person name="Nishimura K."/>
        </authorList>
    </citation>
    <scope>NUCLEOTIDE SEQUENCE</scope>
</reference>
<dbReference type="PANTHER" id="PTHR47984:SF15">
    <property type="entry name" value="PROTEIN KINASE DOMAIN-CONTAINING PROTEIN"/>
    <property type="match status" value="1"/>
</dbReference>
<evidence type="ECO:0000256" key="9">
    <source>
        <dbReference type="ARBA" id="ARBA00022840"/>
    </source>
</evidence>
<keyword evidence="6 15" id="KW-0812">Transmembrane</keyword>
<evidence type="ECO:0000256" key="14">
    <source>
        <dbReference type="PROSITE-ProRule" id="PRU10141"/>
    </source>
</evidence>
<evidence type="ECO:0000256" key="3">
    <source>
        <dbReference type="ARBA" id="ARBA00022527"/>
    </source>
</evidence>
<evidence type="ECO:0000256" key="11">
    <source>
        <dbReference type="ARBA" id="ARBA00023136"/>
    </source>
</evidence>
<dbReference type="GO" id="GO:0004674">
    <property type="term" value="F:protein serine/threonine kinase activity"/>
    <property type="evidence" value="ECO:0007669"/>
    <property type="project" value="UniProtKB-KW"/>
</dbReference>
<evidence type="ECO:0000313" key="17">
    <source>
        <dbReference type="EMBL" id="GMN44539.1"/>
    </source>
</evidence>
<dbReference type="Pfam" id="PF07714">
    <property type="entry name" value="PK_Tyr_Ser-Thr"/>
    <property type="match status" value="1"/>
</dbReference>
<evidence type="ECO:0000256" key="12">
    <source>
        <dbReference type="ARBA" id="ARBA00047899"/>
    </source>
</evidence>
<dbReference type="FunFam" id="1.10.510.10:FF:001023">
    <property type="entry name" value="Os07g0541700 protein"/>
    <property type="match status" value="1"/>
</dbReference>
<evidence type="ECO:0000256" key="8">
    <source>
        <dbReference type="ARBA" id="ARBA00022777"/>
    </source>
</evidence>
<feature type="transmembrane region" description="Helical" evidence="15">
    <location>
        <begin position="26"/>
        <end position="51"/>
    </location>
</feature>
<dbReference type="PANTHER" id="PTHR47984">
    <property type="entry name" value="OS01G0323000 PROTEIN"/>
    <property type="match status" value="1"/>
</dbReference>